<dbReference type="GO" id="GO:0005886">
    <property type="term" value="C:plasma membrane"/>
    <property type="evidence" value="ECO:0007669"/>
    <property type="project" value="TreeGrafter"/>
</dbReference>
<reference evidence="7 8" key="2">
    <citation type="submission" date="2018-11" db="EMBL/GenBank/DDBJ databases">
        <authorList>
            <consortium name="Pathogen Informatics"/>
        </authorList>
    </citation>
    <scope>NUCLEOTIDE SEQUENCE [LARGE SCALE GENOMIC DNA]</scope>
</reference>
<gene>
    <name evidence="7" type="ORF">GPUH_LOCUS20315</name>
</gene>
<comment type="subcellular location">
    <subcellularLocation>
        <location evidence="1">Membrane</location>
        <topology evidence="1">Single-pass type I membrane protein</topology>
    </subcellularLocation>
</comment>
<dbReference type="AlphaFoldDB" id="A0A183EH72"/>
<evidence type="ECO:0000256" key="2">
    <source>
        <dbReference type="ARBA" id="ARBA00023136"/>
    </source>
</evidence>
<dbReference type="OrthoDB" id="10012075at2759"/>
<feature type="domain" description="Ig-like" evidence="6">
    <location>
        <begin position="127"/>
        <end position="183"/>
    </location>
</feature>
<organism evidence="9">
    <name type="scientific">Gongylonema pulchrum</name>
    <dbReference type="NCBI Taxonomy" id="637853"/>
    <lineage>
        <taxon>Eukaryota</taxon>
        <taxon>Metazoa</taxon>
        <taxon>Ecdysozoa</taxon>
        <taxon>Nematoda</taxon>
        <taxon>Chromadorea</taxon>
        <taxon>Rhabditida</taxon>
        <taxon>Spirurina</taxon>
        <taxon>Spiruromorpha</taxon>
        <taxon>Spiruroidea</taxon>
        <taxon>Gongylonematidae</taxon>
        <taxon>Gongylonema</taxon>
    </lineage>
</organism>
<feature type="domain" description="Ig-like" evidence="6">
    <location>
        <begin position="25"/>
        <end position="118"/>
    </location>
</feature>
<dbReference type="Gene3D" id="2.60.40.10">
    <property type="entry name" value="Immunoglobulins"/>
    <property type="match status" value="1"/>
</dbReference>
<reference evidence="9" key="1">
    <citation type="submission" date="2016-06" db="UniProtKB">
        <authorList>
            <consortium name="WormBaseParasite"/>
        </authorList>
    </citation>
    <scope>IDENTIFICATION</scope>
</reference>
<evidence type="ECO:0000256" key="4">
    <source>
        <dbReference type="ARBA" id="ARBA00023180"/>
    </source>
</evidence>
<keyword evidence="2" id="KW-0472">Membrane</keyword>
<dbReference type="GO" id="GO:0098609">
    <property type="term" value="P:cell-cell adhesion"/>
    <property type="evidence" value="ECO:0007669"/>
    <property type="project" value="TreeGrafter"/>
</dbReference>
<dbReference type="InterPro" id="IPR013098">
    <property type="entry name" value="Ig_I-set"/>
</dbReference>
<dbReference type="WBParaSite" id="GPUH_0002033801-mRNA-1">
    <property type="protein sequence ID" value="GPUH_0002033801-mRNA-1"/>
    <property type="gene ID" value="GPUH_0002033801"/>
</dbReference>
<dbReference type="Pfam" id="PF07679">
    <property type="entry name" value="I-set"/>
    <property type="match status" value="1"/>
</dbReference>
<dbReference type="PROSITE" id="PS50835">
    <property type="entry name" value="IG_LIKE"/>
    <property type="match status" value="2"/>
</dbReference>
<sequence>MNDSGHYRCHSGTLISDVAVVVVAPTQDVNTTKNVLLKEFPSEMSVPEGGSLILECLPDDPQSSVSWHIVNEYGQPIPKYKSENSELRTAVMIHSASAQDNGKYACVVSGKATRQTIWTFVTVQVAPLLPVKRSVRRITGALGTTTRLRCSASVEPHDASLQINWYKDGKKVVTFGRAKQMWE</sequence>
<dbReference type="Proteomes" id="UP000271098">
    <property type="component" value="Unassembled WGS sequence"/>
</dbReference>
<name>A0A183EH72_9BILA</name>
<evidence type="ECO:0000256" key="1">
    <source>
        <dbReference type="ARBA" id="ARBA00004479"/>
    </source>
</evidence>
<dbReference type="InterPro" id="IPR003599">
    <property type="entry name" value="Ig_sub"/>
</dbReference>
<evidence type="ECO:0000259" key="6">
    <source>
        <dbReference type="PROSITE" id="PS50835"/>
    </source>
</evidence>
<dbReference type="SUPFAM" id="SSF48726">
    <property type="entry name" value="Immunoglobulin"/>
    <property type="match status" value="2"/>
</dbReference>
<keyword evidence="3" id="KW-1015">Disulfide bond</keyword>
<evidence type="ECO:0000313" key="9">
    <source>
        <dbReference type="WBParaSite" id="GPUH_0002033801-mRNA-1"/>
    </source>
</evidence>
<dbReference type="InterPro" id="IPR007110">
    <property type="entry name" value="Ig-like_dom"/>
</dbReference>
<evidence type="ECO:0000256" key="3">
    <source>
        <dbReference type="ARBA" id="ARBA00023157"/>
    </source>
</evidence>
<keyword evidence="5" id="KW-0393">Immunoglobulin domain</keyword>
<dbReference type="EMBL" id="UYRT01090189">
    <property type="protein sequence ID" value="VDN35786.1"/>
    <property type="molecule type" value="Genomic_DNA"/>
</dbReference>
<dbReference type="InterPro" id="IPR036179">
    <property type="entry name" value="Ig-like_dom_sf"/>
</dbReference>
<accession>A0A183EH72</accession>
<evidence type="ECO:0000256" key="5">
    <source>
        <dbReference type="ARBA" id="ARBA00023319"/>
    </source>
</evidence>
<keyword evidence="4" id="KW-0325">Glycoprotein</keyword>
<dbReference type="GO" id="GO:0050839">
    <property type="term" value="F:cell adhesion molecule binding"/>
    <property type="evidence" value="ECO:0007669"/>
    <property type="project" value="TreeGrafter"/>
</dbReference>
<evidence type="ECO:0000313" key="8">
    <source>
        <dbReference type="Proteomes" id="UP000271098"/>
    </source>
</evidence>
<dbReference type="PANTHER" id="PTHR11640">
    <property type="entry name" value="NEPHRIN"/>
    <property type="match status" value="1"/>
</dbReference>
<dbReference type="InterPro" id="IPR013783">
    <property type="entry name" value="Ig-like_fold"/>
</dbReference>
<dbReference type="SMART" id="SM00409">
    <property type="entry name" value="IG"/>
    <property type="match status" value="1"/>
</dbReference>
<proteinExistence type="predicted"/>
<keyword evidence="8" id="KW-1185">Reference proteome</keyword>
<protein>
    <submittedName>
        <fullName evidence="9">Ig-like domain-containing protein</fullName>
    </submittedName>
</protein>
<dbReference type="InterPro" id="IPR051275">
    <property type="entry name" value="Cell_adhesion_signaling"/>
</dbReference>
<evidence type="ECO:0000313" key="7">
    <source>
        <dbReference type="EMBL" id="VDN35786.1"/>
    </source>
</evidence>
<dbReference type="GO" id="GO:0005911">
    <property type="term" value="C:cell-cell junction"/>
    <property type="evidence" value="ECO:0007669"/>
    <property type="project" value="TreeGrafter"/>
</dbReference>
<dbReference type="PANTHER" id="PTHR11640:SF31">
    <property type="entry name" value="IRREGULAR CHIASM C-ROUGHEST PROTEIN-RELATED"/>
    <property type="match status" value="1"/>
</dbReference>